<dbReference type="InterPro" id="IPR049082">
    <property type="entry name" value="T7SS_signal"/>
</dbReference>
<feature type="domain" description="Putative T7SS secretion signal" evidence="3">
    <location>
        <begin position="19"/>
        <end position="200"/>
    </location>
</feature>
<accession>A0ABQ4IBK2</accession>
<feature type="coiled-coil region" evidence="1">
    <location>
        <begin position="145"/>
        <end position="182"/>
    </location>
</feature>
<dbReference type="Pfam" id="PF21725">
    <property type="entry name" value="T7SS_signal"/>
    <property type="match status" value="1"/>
</dbReference>
<dbReference type="Proteomes" id="UP000647860">
    <property type="component" value="Unassembled WGS sequence"/>
</dbReference>
<evidence type="ECO:0000256" key="1">
    <source>
        <dbReference type="SAM" id="Coils"/>
    </source>
</evidence>
<dbReference type="EMBL" id="BOPA01000014">
    <property type="protein sequence ID" value="GIJ15274.1"/>
    <property type="molecule type" value="Genomic_DNA"/>
</dbReference>
<protein>
    <recommendedName>
        <fullName evidence="3">Putative T7SS secretion signal domain-containing protein</fullName>
    </recommendedName>
</protein>
<reference evidence="4 5" key="1">
    <citation type="submission" date="2021-01" db="EMBL/GenBank/DDBJ databases">
        <title>Whole genome shotgun sequence of Verrucosispora gifhornensis NBRC 16317.</title>
        <authorList>
            <person name="Komaki H."/>
            <person name="Tamura T."/>
        </authorList>
    </citation>
    <scope>NUCLEOTIDE SEQUENCE [LARGE SCALE GENOMIC DNA]</scope>
    <source>
        <strain evidence="4 5">NBRC 16317</strain>
    </source>
</reference>
<proteinExistence type="predicted"/>
<name>A0ABQ4IBK2_9ACTN</name>
<dbReference type="RefSeq" id="WP_204290785.1">
    <property type="nucleotide sequence ID" value="NZ_BOPA01000014.1"/>
</dbReference>
<feature type="region of interest" description="Disordered" evidence="2">
    <location>
        <begin position="1"/>
        <end position="22"/>
    </location>
</feature>
<feature type="region of interest" description="Disordered" evidence="2">
    <location>
        <begin position="590"/>
        <end position="619"/>
    </location>
</feature>
<organism evidence="4 5">
    <name type="scientific">Micromonospora gifhornensis</name>
    <dbReference type="NCBI Taxonomy" id="84594"/>
    <lineage>
        <taxon>Bacteria</taxon>
        <taxon>Bacillati</taxon>
        <taxon>Actinomycetota</taxon>
        <taxon>Actinomycetes</taxon>
        <taxon>Micromonosporales</taxon>
        <taxon>Micromonosporaceae</taxon>
        <taxon>Micromonospora</taxon>
    </lineage>
</organism>
<comment type="caution">
    <text evidence="4">The sequence shown here is derived from an EMBL/GenBank/DDBJ whole genome shotgun (WGS) entry which is preliminary data.</text>
</comment>
<gene>
    <name evidence="4" type="ORF">Vgi01_19580</name>
</gene>
<sequence length="619" mass="66517">MPRPGDAEWSVLQLDSDPVPGDPESFAEITRAYQELSRATREAHDLLASGGRIDVGQGKAMEAFRDLIGKLPGRLDRMAHSYSAAAEAYLRYLPSLEEAQTMSLRALDQARQAAGDQGAAQAALFSAQATLTALGLDPEAEQAAKEQVTDEVTVAQHRADDAQQAIDQAKALLGQATALRDQAARTAAETLRQLAKDAPQRSLWEKIVEAFQAFIEFLRSTVIEWITTILDVIATIASFIFPPLGAAIGMLSALIDLGTTAASGDPAAIGLAAGGLLLGLVPGGRLVGRVAKVAGKGAIKGGVKASTTQLSRVKSPTATSYGPGKVIKGAFRTAGQNLSDVRAVVTAGLRSRKPVDKNTIVGRNTWGVETRFNVGDVQARPIVNHKGQQIGVSFPRSEADNRSRQMWADARHNLSTGDHDGKLFTDGPRYQRVSAEMPEEAKGVPLGQTRKSFDFSTLEPTPWQKDPLLVMTHSNPEIVALSLTNGKVVHVPGGEFAKILHHDANFRKVLNAKPDSSIVMIACSFGADNGKVAPDFGRTMKRLGNDRQIFAATSTVWTTRANDYRGNFVNPSTDFTTVAVANKGQFRPLQDVRDVPPQHPPMRSNSDPLPDFNTWQPST</sequence>
<keyword evidence="1" id="KW-0175">Coiled coil</keyword>
<keyword evidence="5" id="KW-1185">Reference proteome</keyword>
<evidence type="ECO:0000313" key="5">
    <source>
        <dbReference type="Proteomes" id="UP000647860"/>
    </source>
</evidence>
<evidence type="ECO:0000259" key="3">
    <source>
        <dbReference type="Pfam" id="PF21725"/>
    </source>
</evidence>
<feature type="compositionally biased region" description="Polar residues" evidence="2">
    <location>
        <begin position="603"/>
        <end position="619"/>
    </location>
</feature>
<evidence type="ECO:0000313" key="4">
    <source>
        <dbReference type="EMBL" id="GIJ15274.1"/>
    </source>
</evidence>
<evidence type="ECO:0000256" key="2">
    <source>
        <dbReference type="SAM" id="MobiDB-lite"/>
    </source>
</evidence>